<reference evidence="1 2" key="1">
    <citation type="journal article" date="2013" name="ISME J.">
        <title>A metabolic model for members of the genus Tetrasphaera involved in enhanced biological phosphorus removal.</title>
        <authorList>
            <person name="Kristiansen R."/>
            <person name="Nguyen H.T.T."/>
            <person name="Saunders A.M."/>
            <person name="Nielsen J.L."/>
            <person name="Wimmer R."/>
            <person name="Le V.Q."/>
            <person name="McIlroy S.J."/>
            <person name="Petrovski S."/>
            <person name="Seviour R.J."/>
            <person name="Calteau A."/>
            <person name="Nielsen K.L."/>
            <person name="Nielsen P.H."/>
        </authorList>
    </citation>
    <scope>NUCLEOTIDE SEQUENCE [LARGE SCALE GENOMIC DNA]</scope>
    <source>
        <strain evidence="1 2">Ben110</strain>
    </source>
</reference>
<dbReference type="STRING" id="1193182.BN11_400006"/>
<organism evidence="1 2">
    <name type="scientific">Nostocoides australiense Ben110</name>
    <dbReference type="NCBI Taxonomy" id="1193182"/>
    <lineage>
        <taxon>Bacteria</taxon>
        <taxon>Bacillati</taxon>
        <taxon>Actinomycetota</taxon>
        <taxon>Actinomycetes</taxon>
        <taxon>Micrococcales</taxon>
        <taxon>Intrasporangiaceae</taxon>
        <taxon>Nostocoides</taxon>
    </lineage>
</organism>
<comment type="caution">
    <text evidence="1">The sequence shown here is derived from an EMBL/GenBank/DDBJ whole genome shotgun (WGS) entry which is preliminary data.</text>
</comment>
<keyword evidence="2" id="KW-1185">Reference proteome</keyword>
<evidence type="ECO:0000313" key="2">
    <source>
        <dbReference type="Proteomes" id="UP000035763"/>
    </source>
</evidence>
<proteinExistence type="predicted"/>
<name>W6JXA1_9MICO</name>
<dbReference type="AlphaFoldDB" id="W6JXA1"/>
<dbReference type="EMBL" id="CAJA01000335">
    <property type="protein sequence ID" value="CCH74203.1"/>
    <property type="molecule type" value="Genomic_DNA"/>
</dbReference>
<dbReference type="Proteomes" id="UP000035763">
    <property type="component" value="Unassembled WGS sequence"/>
</dbReference>
<evidence type="ECO:0000313" key="1">
    <source>
        <dbReference type="EMBL" id="CCH74203.1"/>
    </source>
</evidence>
<gene>
    <name evidence="1" type="ORF">BN11_400006</name>
</gene>
<accession>W6JXA1</accession>
<protein>
    <submittedName>
        <fullName evidence="1">Uncharacterized protein</fullName>
    </submittedName>
</protein>
<sequence>MWITQPGRRALLSGLVSMSEREEIPSPLHARQRPGEDTDAARLIDQMVPPQLRGVPALAILWLDDEGGVVQPIMIDDVGDEVLQDALPAGLVTFAAMVGAADGRVVLARVRPGLPFLTAADRAWRTYAETLFGELLTEVLLVTPDLVRRVAAPERRTA</sequence>